<evidence type="ECO:0000256" key="1">
    <source>
        <dbReference type="SAM" id="SignalP"/>
    </source>
</evidence>
<dbReference type="Proteomes" id="UP000460718">
    <property type="component" value="Unassembled WGS sequence"/>
</dbReference>
<dbReference type="EMBL" id="QXFW01002540">
    <property type="protein sequence ID" value="KAE8977600.1"/>
    <property type="molecule type" value="Genomic_DNA"/>
</dbReference>
<keyword evidence="1" id="KW-0732">Signal</keyword>
<evidence type="ECO:0000313" key="3">
    <source>
        <dbReference type="Proteomes" id="UP000460718"/>
    </source>
</evidence>
<evidence type="ECO:0008006" key="4">
    <source>
        <dbReference type="Google" id="ProtNLM"/>
    </source>
</evidence>
<gene>
    <name evidence="2" type="ORF">PF011_g23590</name>
</gene>
<evidence type="ECO:0000313" key="2">
    <source>
        <dbReference type="EMBL" id="KAE8977600.1"/>
    </source>
</evidence>
<accession>A0A6A3I5Y1</accession>
<proteinExistence type="predicted"/>
<organism evidence="2 3">
    <name type="scientific">Phytophthora fragariae</name>
    <dbReference type="NCBI Taxonomy" id="53985"/>
    <lineage>
        <taxon>Eukaryota</taxon>
        <taxon>Sar</taxon>
        <taxon>Stramenopiles</taxon>
        <taxon>Oomycota</taxon>
        <taxon>Peronosporomycetes</taxon>
        <taxon>Peronosporales</taxon>
        <taxon>Peronosporaceae</taxon>
        <taxon>Phytophthora</taxon>
    </lineage>
</organism>
<name>A0A6A3I5Y1_9STRA</name>
<reference evidence="2 3" key="1">
    <citation type="submission" date="2018-09" db="EMBL/GenBank/DDBJ databases">
        <title>Genomic investigation of the strawberry pathogen Phytophthora fragariae indicates pathogenicity is determined by transcriptional variation in three key races.</title>
        <authorList>
            <person name="Adams T.M."/>
            <person name="Armitage A.D."/>
            <person name="Sobczyk M.K."/>
            <person name="Bates H.J."/>
            <person name="Dunwell J.M."/>
            <person name="Nellist C.F."/>
            <person name="Harrison R.J."/>
        </authorList>
    </citation>
    <scope>NUCLEOTIDE SEQUENCE [LARGE SCALE GENOMIC DNA]</scope>
    <source>
        <strain evidence="2 3">SCRP245</strain>
    </source>
</reference>
<feature type="chain" id="PRO_5025637483" description="Secreted protein" evidence="1">
    <location>
        <begin position="19"/>
        <end position="102"/>
    </location>
</feature>
<dbReference type="AlphaFoldDB" id="A0A6A3I5Y1"/>
<comment type="caution">
    <text evidence="2">The sequence shown here is derived from an EMBL/GenBank/DDBJ whole genome shotgun (WGS) entry which is preliminary data.</text>
</comment>
<sequence length="102" mass="11257">MIPLLMLAVAIRTHLVESNWSASPRSPMYCSTKCSRRRISSNTMCSPLLFVVCASRSTPGFHARRLRCLKWRGVCCSTGSLVINLQSSASEFDESSDDSSPI</sequence>
<protein>
    <recommendedName>
        <fullName evidence="4">Secreted protein</fullName>
    </recommendedName>
</protein>
<feature type="signal peptide" evidence="1">
    <location>
        <begin position="1"/>
        <end position="18"/>
    </location>
</feature>